<dbReference type="EMBL" id="JAACFV010000128">
    <property type="protein sequence ID" value="KAF7504746.1"/>
    <property type="molecule type" value="Genomic_DNA"/>
</dbReference>
<evidence type="ECO:0000256" key="3">
    <source>
        <dbReference type="SAM" id="MobiDB-lite"/>
    </source>
</evidence>
<comment type="caution">
    <text evidence="4">The sequence shown here is derived from an EMBL/GenBank/DDBJ whole genome shotgun (WGS) entry which is preliminary data.</text>
</comment>
<name>A0A8H7E328_9EURO</name>
<proteinExistence type="predicted"/>
<dbReference type="SUPFAM" id="SSF57701">
    <property type="entry name" value="Zn2/Cys6 DNA-binding domain"/>
    <property type="match status" value="1"/>
</dbReference>
<keyword evidence="5" id="KW-1185">Reference proteome</keyword>
<dbReference type="OrthoDB" id="10397224at2759"/>
<organism evidence="4 5">
    <name type="scientific">Endocarpon pusillum</name>
    <dbReference type="NCBI Taxonomy" id="364733"/>
    <lineage>
        <taxon>Eukaryota</taxon>
        <taxon>Fungi</taxon>
        <taxon>Dikarya</taxon>
        <taxon>Ascomycota</taxon>
        <taxon>Pezizomycotina</taxon>
        <taxon>Eurotiomycetes</taxon>
        <taxon>Chaetothyriomycetidae</taxon>
        <taxon>Verrucariales</taxon>
        <taxon>Verrucariaceae</taxon>
        <taxon>Endocarpon</taxon>
    </lineage>
</organism>
<keyword evidence="1" id="KW-0238">DNA-binding</keyword>
<dbReference type="GO" id="GO:0000981">
    <property type="term" value="F:DNA-binding transcription factor activity, RNA polymerase II-specific"/>
    <property type="evidence" value="ECO:0007669"/>
    <property type="project" value="InterPro"/>
</dbReference>
<feature type="region of interest" description="Disordered" evidence="3">
    <location>
        <begin position="106"/>
        <end position="132"/>
    </location>
</feature>
<dbReference type="Proteomes" id="UP000606974">
    <property type="component" value="Unassembled WGS sequence"/>
</dbReference>
<dbReference type="AlphaFoldDB" id="A0A8H7E328"/>
<keyword evidence="2" id="KW-0539">Nucleus</keyword>
<feature type="region of interest" description="Disordered" evidence="3">
    <location>
        <begin position="300"/>
        <end position="329"/>
    </location>
</feature>
<dbReference type="InterPro" id="IPR036864">
    <property type="entry name" value="Zn2-C6_fun-type_DNA-bd_sf"/>
</dbReference>
<accession>A0A8H7E328</accession>
<protein>
    <recommendedName>
        <fullName evidence="6">Zn(2)-C6 fungal-type domain-containing protein</fullName>
    </recommendedName>
</protein>
<reference evidence="4" key="1">
    <citation type="submission" date="2020-02" db="EMBL/GenBank/DDBJ databases">
        <authorList>
            <person name="Palmer J.M."/>
        </authorList>
    </citation>
    <scope>NUCLEOTIDE SEQUENCE</scope>
    <source>
        <strain evidence="4">EPUS1.4</strain>
        <tissue evidence="4">Thallus</tissue>
    </source>
</reference>
<evidence type="ECO:0008006" key="6">
    <source>
        <dbReference type="Google" id="ProtNLM"/>
    </source>
</evidence>
<evidence type="ECO:0000313" key="4">
    <source>
        <dbReference type="EMBL" id="KAF7504746.1"/>
    </source>
</evidence>
<dbReference type="GO" id="GO:0003677">
    <property type="term" value="F:DNA binding"/>
    <property type="evidence" value="ECO:0007669"/>
    <property type="project" value="UniProtKB-KW"/>
</dbReference>
<evidence type="ECO:0000256" key="2">
    <source>
        <dbReference type="ARBA" id="ARBA00023242"/>
    </source>
</evidence>
<sequence length="329" mass="36936">MRLRPRKEHEAGYRAIQEEKASRFGGLSILPVCKACFESHFRCPGPELDDNDNYDYDKKCLRCSNDGIECDFKSKMCSLAKRALDAMTEAERRAVMKTNKERGRMHPREANIPGHWPRPGLNHSDRLSSGIPASYPSGALQPSSNTSNQLFTTQPIATQPFAIQKFTTQSPTIQQFATQPFTTPTIQPPTTQPPHRVAYYPAPPTIQPPTIQPPTIQPPTIQPPTPQPSTIQPFTTELSSLILPDGRLVEYTTQPSRVILPDGRIIEYTIVPAEHIDNATREHAYEATSHDIAQAIQEQEDRRMGHRLPPQPIYPDPSAYEQAPTTPLW</sequence>
<evidence type="ECO:0000313" key="5">
    <source>
        <dbReference type="Proteomes" id="UP000606974"/>
    </source>
</evidence>
<gene>
    <name evidence="4" type="ORF">GJ744_001747</name>
</gene>
<dbReference type="GO" id="GO:0008270">
    <property type="term" value="F:zinc ion binding"/>
    <property type="evidence" value="ECO:0007669"/>
    <property type="project" value="InterPro"/>
</dbReference>
<evidence type="ECO:0000256" key="1">
    <source>
        <dbReference type="ARBA" id="ARBA00023125"/>
    </source>
</evidence>